<dbReference type="EMBL" id="LRPX01000108">
    <property type="protein sequence ID" value="KXA11908.1"/>
    <property type="molecule type" value="Genomic_DNA"/>
</dbReference>
<dbReference type="Proteomes" id="UP000070617">
    <property type="component" value="Unassembled WGS sequence"/>
</dbReference>
<dbReference type="PATRIC" id="fig|134605.3.peg.1850"/>
<accession>A0A133N6L0</accession>
<evidence type="ECO:0000313" key="1">
    <source>
        <dbReference type="EMBL" id="KXA11908.1"/>
    </source>
</evidence>
<protein>
    <submittedName>
        <fullName evidence="1">Uncharacterized protein</fullName>
    </submittedName>
</protein>
<proteinExistence type="predicted"/>
<sequence>MGRIGGFKMIGREPQKENDLFFTCALIDYIARKTKNKRVAIVDSLGKERLHKIYDLADIYHSDNLERVCDDFIQEAKILNGNFDNVKDAKYMVPSHWDIAKVYKRLILGIAKEKNIEIIEALMEAYHSFVSDLIDNYNSSFYYDAPQNILNTFLYGVVE</sequence>
<evidence type="ECO:0000313" key="2">
    <source>
        <dbReference type="Proteomes" id="UP000070617"/>
    </source>
</evidence>
<name>A0A133N6L0_9FUSO</name>
<comment type="caution">
    <text evidence="1">The sequence shown here is derived from an EMBL/GenBank/DDBJ whole genome shotgun (WGS) entry which is preliminary data.</text>
</comment>
<dbReference type="AlphaFoldDB" id="A0A133N6L0"/>
<reference evidence="2" key="1">
    <citation type="submission" date="2016-01" db="EMBL/GenBank/DDBJ databases">
        <authorList>
            <person name="Mitreva M."/>
            <person name="Pepin K.H."/>
            <person name="Mihindukulasuriya K.A."/>
            <person name="Fulton R."/>
            <person name="Fronick C."/>
            <person name="O'Laughlin M."/>
            <person name="Miner T."/>
            <person name="Herter B."/>
            <person name="Rosa B.A."/>
            <person name="Cordes M."/>
            <person name="Tomlinson C."/>
            <person name="Wollam A."/>
            <person name="Palsikar V.B."/>
            <person name="Mardis E.R."/>
            <person name="Wilson R.K."/>
        </authorList>
    </citation>
    <scope>NUCLEOTIDE SEQUENCE [LARGE SCALE GENOMIC DNA]</scope>
    <source>
        <strain evidence="2">CMW8396</strain>
    </source>
</reference>
<keyword evidence="2" id="KW-1185">Reference proteome</keyword>
<gene>
    <name evidence="1" type="ORF">HMPREF3206_01871</name>
</gene>
<dbReference type="STRING" id="134605.HMPREF3206_01871"/>
<organism evidence="1 2">
    <name type="scientific">Fusobacterium equinum</name>
    <dbReference type="NCBI Taxonomy" id="134605"/>
    <lineage>
        <taxon>Bacteria</taxon>
        <taxon>Fusobacteriati</taxon>
        <taxon>Fusobacteriota</taxon>
        <taxon>Fusobacteriia</taxon>
        <taxon>Fusobacteriales</taxon>
        <taxon>Fusobacteriaceae</taxon>
        <taxon>Fusobacterium</taxon>
    </lineage>
</organism>